<dbReference type="Proteomes" id="UP000001307">
    <property type="component" value="Unassembled WGS sequence"/>
</dbReference>
<dbReference type="OrthoDB" id="10433961at2759"/>
<dbReference type="AlphaFoldDB" id="E4XFP6"/>
<evidence type="ECO:0000313" key="3">
    <source>
        <dbReference type="Proteomes" id="UP000001307"/>
    </source>
</evidence>
<protein>
    <submittedName>
        <fullName evidence="2">Uncharacterized protein</fullName>
    </submittedName>
</protein>
<sequence length="407" mass="46826">MKIITGSNPPWLPRNSSNRTSNSSRNSFIDAGGCSRDHKLHKTEKLSLVRVLKKQFCGCFQPKSEIGTDATQKTDSSLANKCPALDYSILKQTQLLSGNKWGTLQFIRDLDPALSEPFKTSIRFVCAQHDCLLQENLDCQSCLAHPRFGGVYSKIDVKPFASYKETSDSALRLYEADVKFGLWRDEEKDLMKICKKGNHKDCLSISRTSLSCLQSYKRIGRRKLPFKPFRSNSSKLDFEIVVVDVLPSINNKSQPLVEVEVNNTGAHPIYVQLALHEQQLLFQTNLLAHEGKFDETSIPTVYQKIESGESKRLFNRFDEDFYEKLFENLPGIRSALFGSLNIIPQWCKASENLFPFFKSDKYFTYSNRECDSSLAEFFVLNLEWHRRYFDRLKKIATRRQQKALRHS</sequence>
<dbReference type="InParanoid" id="E4XFP6"/>
<name>E4XFP6_OIKDI</name>
<keyword evidence="3" id="KW-1185">Reference proteome</keyword>
<feature type="compositionally biased region" description="Low complexity" evidence="1">
    <location>
        <begin position="14"/>
        <end position="24"/>
    </location>
</feature>
<proteinExistence type="predicted"/>
<evidence type="ECO:0000313" key="2">
    <source>
        <dbReference type="EMBL" id="CBY24435.1"/>
    </source>
</evidence>
<gene>
    <name evidence="2" type="ORF">GSOID_T00010297001</name>
</gene>
<organism evidence="2 3">
    <name type="scientific">Oikopleura dioica</name>
    <name type="common">Tunicate</name>
    <dbReference type="NCBI Taxonomy" id="34765"/>
    <lineage>
        <taxon>Eukaryota</taxon>
        <taxon>Metazoa</taxon>
        <taxon>Chordata</taxon>
        <taxon>Tunicata</taxon>
        <taxon>Appendicularia</taxon>
        <taxon>Copelata</taxon>
        <taxon>Oikopleuridae</taxon>
        <taxon>Oikopleura</taxon>
    </lineage>
</organism>
<feature type="region of interest" description="Disordered" evidence="1">
    <location>
        <begin position="1"/>
        <end position="24"/>
    </location>
</feature>
<evidence type="ECO:0000256" key="1">
    <source>
        <dbReference type="SAM" id="MobiDB-lite"/>
    </source>
</evidence>
<accession>E4XFP6</accession>
<dbReference type="EMBL" id="FN653046">
    <property type="protein sequence ID" value="CBY24435.1"/>
    <property type="molecule type" value="Genomic_DNA"/>
</dbReference>
<reference evidence="2 3" key="1">
    <citation type="journal article" date="2010" name="Science">
        <title>Plasticity of animal genome architecture unmasked by rapid evolution of a pelagic tunicate.</title>
        <authorList>
            <person name="Denoeud F."/>
            <person name="Henriet S."/>
            <person name="Mungpakdee S."/>
            <person name="Aury J.M."/>
            <person name="Da Silva C."/>
            <person name="Brinkmann H."/>
            <person name="Mikhaleva J."/>
            <person name="Olsen L.C."/>
            <person name="Jubin C."/>
            <person name="Canestro C."/>
            <person name="Bouquet J.M."/>
            <person name="Danks G."/>
            <person name="Poulain J."/>
            <person name="Campsteijn C."/>
            <person name="Adamski M."/>
            <person name="Cross I."/>
            <person name="Yadetie F."/>
            <person name="Muffato M."/>
            <person name="Louis A."/>
            <person name="Butcher S."/>
            <person name="Tsagkogeorga G."/>
            <person name="Konrad A."/>
            <person name="Singh S."/>
            <person name="Jensen M.F."/>
            <person name="Cong E.H."/>
            <person name="Eikeseth-Otteraa H."/>
            <person name="Noel B."/>
            <person name="Anthouard V."/>
            <person name="Porcel B.M."/>
            <person name="Kachouri-Lafond R."/>
            <person name="Nishino A."/>
            <person name="Ugolini M."/>
            <person name="Chourrout P."/>
            <person name="Nishida H."/>
            <person name="Aasland R."/>
            <person name="Huzurbazar S."/>
            <person name="Westhof E."/>
            <person name="Delsuc F."/>
            <person name="Lehrach H."/>
            <person name="Reinhardt R."/>
            <person name="Weissenbach J."/>
            <person name="Roy S.W."/>
            <person name="Artiguenave F."/>
            <person name="Postlethwait J.H."/>
            <person name="Manak J.R."/>
            <person name="Thompson E.M."/>
            <person name="Jaillon O."/>
            <person name="Du Pasquier L."/>
            <person name="Boudinot P."/>
            <person name="Liberles D.A."/>
            <person name="Volff J.N."/>
            <person name="Philippe H."/>
            <person name="Lenhard B."/>
            <person name="Roest Crollius H."/>
            <person name="Wincker P."/>
            <person name="Chourrout D."/>
        </authorList>
    </citation>
    <scope>NUCLEOTIDE SEQUENCE [LARGE SCALE GENOMIC DNA]</scope>
</reference>